<dbReference type="RefSeq" id="WP_379740396.1">
    <property type="nucleotide sequence ID" value="NZ_JBHSGW010000021.1"/>
</dbReference>
<feature type="domain" description="Peptidase M14" evidence="1">
    <location>
        <begin position="37"/>
        <end position="129"/>
    </location>
</feature>
<gene>
    <name evidence="2" type="ORF">ACFO3U_08160</name>
</gene>
<evidence type="ECO:0000259" key="1">
    <source>
        <dbReference type="Pfam" id="PF00246"/>
    </source>
</evidence>
<keyword evidence="2" id="KW-0378">Hydrolase</keyword>
<sequence length="385" mass="44724">MQHEEIFSTYTNKEIKGRHITNESIEPILNKLNDDFKVKIEGKSVLEKPIYSVQFGHGKTKIYMWSQMHGDEATCTKAIIDFFELVSNHKEYSNFIQSKYTLYIVPLANPDGAEVHTRENINKVDLNRDVQESTQPESKILKQIFENFQPHYCLNMHDQRTIYGVGDTDKSAIISFLAPAYNVERDINEYRSKAMYIIGKINNVLQTYIPGHVGRYNDAYCDNCFGDYFASKNAVTILFEAGHHPNDYMRDITRKYIFISLLVAFDKIHENVLVDDNNSEYFKIPDNKVSFFDILYKNVKIIENGNEKIINFASQYKEVVKDGKILFEPYLVTIENDGQKYFGHIEYDLKEELFSSNYCSVPVNDVKSDFLIGKNKEFIDGILKQ</sequence>
<keyword evidence="2" id="KW-0645">Protease</keyword>
<dbReference type="Pfam" id="PF00246">
    <property type="entry name" value="Peptidase_M14"/>
    <property type="match status" value="1"/>
</dbReference>
<organism evidence="2 3">
    <name type="scientific">Flavobacterium ponti</name>
    <dbReference type="NCBI Taxonomy" id="665133"/>
    <lineage>
        <taxon>Bacteria</taxon>
        <taxon>Pseudomonadati</taxon>
        <taxon>Bacteroidota</taxon>
        <taxon>Flavobacteriia</taxon>
        <taxon>Flavobacteriales</taxon>
        <taxon>Flavobacteriaceae</taxon>
        <taxon>Flavobacterium</taxon>
    </lineage>
</organism>
<dbReference type="Proteomes" id="UP001595885">
    <property type="component" value="Unassembled WGS sequence"/>
</dbReference>
<dbReference type="GO" id="GO:0004180">
    <property type="term" value="F:carboxypeptidase activity"/>
    <property type="evidence" value="ECO:0007669"/>
    <property type="project" value="UniProtKB-KW"/>
</dbReference>
<protein>
    <submittedName>
        <fullName evidence="2">M14 family zinc carboxypeptidase</fullName>
    </submittedName>
</protein>
<evidence type="ECO:0000313" key="2">
    <source>
        <dbReference type="EMBL" id="MFC4739966.1"/>
    </source>
</evidence>
<dbReference type="EMBL" id="JBHSGW010000021">
    <property type="protein sequence ID" value="MFC4739966.1"/>
    <property type="molecule type" value="Genomic_DNA"/>
</dbReference>
<name>A0ABV9P5S7_9FLAO</name>
<keyword evidence="3" id="KW-1185">Reference proteome</keyword>
<keyword evidence="2" id="KW-0121">Carboxypeptidase</keyword>
<dbReference type="SUPFAM" id="SSF53187">
    <property type="entry name" value="Zn-dependent exopeptidases"/>
    <property type="match status" value="1"/>
</dbReference>
<evidence type="ECO:0000313" key="3">
    <source>
        <dbReference type="Proteomes" id="UP001595885"/>
    </source>
</evidence>
<comment type="caution">
    <text evidence="2">The sequence shown here is derived from an EMBL/GenBank/DDBJ whole genome shotgun (WGS) entry which is preliminary data.</text>
</comment>
<dbReference type="InterPro" id="IPR000834">
    <property type="entry name" value="Peptidase_M14"/>
</dbReference>
<dbReference type="Gene3D" id="3.40.630.10">
    <property type="entry name" value="Zn peptidases"/>
    <property type="match status" value="1"/>
</dbReference>
<accession>A0ABV9P5S7</accession>
<proteinExistence type="predicted"/>
<reference evidence="3" key="1">
    <citation type="journal article" date="2019" name="Int. J. Syst. Evol. Microbiol.">
        <title>The Global Catalogue of Microorganisms (GCM) 10K type strain sequencing project: providing services to taxonomists for standard genome sequencing and annotation.</title>
        <authorList>
            <consortium name="The Broad Institute Genomics Platform"/>
            <consortium name="The Broad Institute Genome Sequencing Center for Infectious Disease"/>
            <person name="Wu L."/>
            <person name="Ma J."/>
        </authorList>
    </citation>
    <scope>NUCLEOTIDE SEQUENCE [LARGE SCALE GENOMIC DNA]</scope>
    <source>
        <strain evidence="3">CCUG 50349</strain>
    </source>
</reference>